<proteinExistence type="predicted"/>
<feature type="transmembrane region" description="Helical" evidence="8">
    <location>
        <begin position="385"/>
        <end position="406"/>
    </location>
</feature>
<evidence type="ECO:0000256" key="6">
    <source>
        <dbReference type="ARBA" id="ARBA00022989"/>
    </source>
</evidence>
<dbReference type="InterPro" id="IPR005018">
    <property type="entry name" value="DOMON_domain"/>
</dbReference>
<keyword evidence="6 8" id="KW-1133">Transmembrane helix</keyword>
<evidence type="ECO:0000256" key="8">
    <source>
        <dbReference type="SAM" id="Phobius"/>
    </source>
</evidence>
<evidence type="ECO:0000256" key="7">
    <source>
        <dbReference type="ARBA" id="ARBA00023136"/>
    </source>
</evidence>
<evidence type="ECO:0000256" key="2">
    <source>
        <dbReference type="ARBA" id="ARBA00022448"/>
    </source>
</evidence>
<dbReference type="InterPro" id="IPR006593">
    <property type="entry name" value="Cyt_b561/ferric_Rdtase_TM"/>
</dbReference>
<evidence type="ECO:0000313" key="13">
    <source>
        <dbReference type="WBParaSite" id="PSAMB.scaffold3474size18121.g21576.t1"/>
    </source>
</evidence>
<organism evidence="12 13">
    <name type="scientific">Plectus sambesii</name>
    <dbReference type="NCBI Taxonomy" id="2011161"/>
    <lineage>
        <taxon>Eukaryota</taxon>
        <taxon>Metazoa</taxon>
        <taxon>Ecdysozoa</taxon>
        <taxon>Nematoda</taxon>
        <taxon>Chromadorea</taxon>
        <taxon>Plectida</taxon>
        <taxon>Plectina</taxon>
        <taxon>Plectoidea</taxon>
        <taxon>Plectidae</taxon>
        <taxon>Plectus</taxon>
    </lineage>
</organism>
<feature type="transmembrane region" description="Helical" evidence="8">
    <location>
        <begin position="454"/>
        <end position="477"/>
    </location>
</feature>
<feature type="transmembrane region" description="Helical" evidence="8">
    <location>
        <begin position="314"/>
        <end position="339"/>
    </location>
</feature>
<feature type="transmembrane region" description="Helical" evidence="8">
    <location>
        <begin position="233"/>
        <end position="254"/>
    </location>
</feature>
<feature type="domain" description="Cytochrome b561" evidence="11">
    <location>
        <begin position="196"/>
        <end position="412"/>
    </location>
</feature>
<dbReference type="Gene3D" id="1.20.120.1770">
    <property type="match status" value="1"/>
</dbReference>
<reference evidence="13" key="1">
    <citation type="submission" date="2022-11" db="UniProtKB">
        <authorList>
            <consortium name="WormBaseParasite"/>
        </authorList>
    </citation>
    <scope>IDENTIFICATION</scope>
</reference>
<evidence type="ECO:0000259" key="11">
    <source>
        <dbReference type="PROSITE" id="PS50939"/>
    </source>
</evidence>
<keyword evidence="3 8" id="KW-0812">Transmembrane</keyword>
<comment type="subcellular location">
    <subcellularLocation>
        <location evidence="1">Membrane</location>
    </subcellularLocation>
</comment>
<keyword evidence="12" id="KW-1185">Reference proteome</keyword>
<accession>A0A914WAL1</accession>
<evidence type="ECO:0000259" key="10">
    <source>
        <dbReference type="PROSITE" id="PS50836"/>
    </source>
</evidence>
<dbReference type="AlphaFoldDB" id="A0A914WAL1"/>
<feature type="transmembrane region" description="Helical" evidence="8">
    <location>
        <begin position="351"/>
        <end position="373"/>
    </location>
</feature>
<name>A0A914WAL1_9BILA</name>
<keyword evidence="2" id="KW-0813">Transport</keyword>
<dbReference type="CDD" id="cd08760">
    <property type="entry name" value="Cyt_b561_FRRS1_like"/>
    <property type="match status" value="1"/>
</dbReference>
<evidence type="ECO:0000256" key="4">
    <source>
        <dbReference type="ARBA" id="ARBA00022729"/>
    </source>
</evidence>
<evidence type="ECO:0000256" key="1">
    <source>
        <dbReference type="ARBA" id="ARBA00004370"/>
    </source>
</evidence>
<dbReference type="Pfam" id="PF03188">
    <property type="entry name" value="Cytochrom_B561"/>
    <property type="match status" value="1"/>
</dbReference>
<dbReference type="CDD" id="cd09628">
    <property type="entry name" value="DOMON_SDR_2_like"/>
    <property type="match status" value="1"/>
</dbReference>
<evidence type="ECO:0000256" key="3">
    <source>
        <dbReference type="ARBA" id="ARBA00022692"/>
    </source>
</evidence>
<feature type="transmembrane region" description="Helical" evidence="8">
    <location>
        <begin position="275"/>
        <end position="294"/>
    </location>
</feature>
<keyword evidence="4 9" id="KW-0732">Signal</keyword>
<dbReference type="PROSITE" id="PS50836">
    <property type="entry name" value="DOMON"/>
    <property type="match status" value="1"/>
</dbReference>
<evidence type="ECO:0000256" key="9">
    <source>
        <dbReference type="SAM" id="SignalP"/>
    </source>
</evidence>
<feature type="signal peptide" evidence="9">
    <location>
        <begin position="1"/>
        <end position="19"/>
    </location>
</feature>
<keyword evidence="7 8" id="KW-0472">Membrane</keyword>
<evidence type="ECO:0000313" key="12">
    <source>
        <dbReference type="Proteomes" id="UP000887566"/>
    </source>
</evidence>
<dbReference type="PANTHER" id="PTHR23130">
    <property type="entry name" value="CYTOCHROME B561 AND DOMON DOMAIN-CONTAINING PROTEIN"/>
    <property type="match status" value="1"/>
</dbReference>
<dbReference type="Pfam" id="PF03351">
    <property type="entry name" value="DOMON"/>
    <property type="match status" value="1"/>
</dbReference>
<feature type="chain" id="PRO_5037409893" evidence="9">
    <location>
        <begin position="20"/>
        <end position="478"/>
    </location>
</feature>
<dbReference type="WBParaSite" id="PSAMB.scaffold3474size18121.g21576.t1">
    <property type="protein sequence ID" value="PSAMB.scaffold3474size18121.g21576.t1"/>
    <property type="gene ID" value="PSAMB.scaffold3474size18121.g21576"/>
</dbReference>
<dbReference type="Proteomes" id="UP000887566">
    <property type="component" value="Unplaced"/>
</dbReference>
<keyword evidence="5" id="KW-0249">Electron transport</keyword>
<dbReference type="PROSITE" id="PS50939">
    <property type="entry name" value="CYTOCHROME_B561"/>
    <property type="match status" value="1"/>
</dbReference>
<feature type="domain" description="DOMON" evidence="10">
    <location>
        <begin position="49"/>
        <end position="173"/>
    </location>
</feature>
<dbReference type="SMART" id="SM00665">
    <property type="entry name" value="B561"/>
    <property type="match status" value="1"/>
</dbReference>
<dbReference type="GO" id="GO:0016020">
    <property type="term" value="C:membrane"/>
    <property type="evidence" value="ECO:0007669"/>
    <property type="project" value="UniProtKB-SubCell"/>
</dbReference>
<evidence type="ECO:0000256" key="5">
    <source>
        <dbReference type="ARBA" id="ARBA00022982"/>
    </source>
</evidence>
<dbReference type="PANTHER" id="PTHR23130:SF171">
    <property type="entry name" value="OS01G0895300 PROTEIN"/>
    <property type="match status" value="1"/>
</dbReference>
<sequence>MFTPRLLAFVIVIVTTVTAQTQFDKSTCFQEGGKGCFFFPDGCDPLTNCNKAVSWKVVDGYLSMELTGVPAVTDGSLSYMAVGFSSDSSMGDEPVTDCTFSPQGNSVHLSYNQGKSNTRITDYAAQGNDLILMNANSNNGRVYCAFRQRITPTQNHNRVLSLDRTVYLLLAVGTASNQGLNMHDLTQGSARFPSITSKSVNLAQTSSYTASGTAPTSTGLTQEQKAKLFKAHGIMMILAWFIFVATAIMFARYFRGHWPDTKPMGLLLWFHFHRTLNVIAVILMIAAFVCVFVAESWKWEGPTVGGGDSNYEWASIHSMTGILAVCLAWVQPIAAIFRCSPGKPLRPIFNWLHRFIGISAWLLAATTITIAVIHFPGRWANTNAAYGLVIAYLVFIGLIIILQEMLTICEVVKKRQVSRVDVLEMQAAAKGPSSPTTPTTLSFTTNSKTKSVRLLLLALFMVIGGGIAIAMTVLLGIN</sequence>
<protein>
    <submittedName>
        <fullName evidence="13">Ferric-chelate reductase 1</fullName>
    </submittedName>
</protein>